<keyword evidence="2" id="KW-1185">Reference proteome</keyword>
<dbReference type="Proteomes" id="UP000617951">
    <property type="component" value="Unassembled WGS sequence"/>
</dbReference>
<dbReference type="AlphaFoldDB" id="A0A926DHU7"/>
<accession>A0A926DHU7</accession>
<protein>
    <submittedName>
        <fullName evidence="1">Uncharacterized protein</fullName>
    </submittedName>
</protein>
<comment type="caution">
    <text evidence="1">The sequence shown here is derived from an EMBL/GenBank/DDBJ whole genome shotgun (WGS) entry which is preliminary data.</text>
</comment>
<dbReference type="RefSeq" id="WP_249279278.1">
    <property type="nucleotide sequence ID" value="NZ_JACRSS010000001.1"/>
</dbReference>
<dbReference type="EMBL" id="JACRSS010000001">
    <property type="protein sequence ID" value="MBC8537345.1"/>
    <property type="molecule type" value="Genomic_DNA"/>
</dbReference>
<sequence>MKLKEMLIENGVLQAYDAIGLDSNAIISGLNEKTDEQYSGYRWFSYTLEHLGGYIVHCIPSDEMLEAGYPWEEWYKDPSTGEFQHHILYLKKTDRCDMTFDCPPTDTTHPEPTRNHFWYLYNDTDSRLLYAR</sequence>
<evidence type="ECO:0000313" key="2">
    <source>
        <dbReference type="Proteomes" id="UP000617951"/>
    </source>
</evidence>
<name>A0A926DHU7_9FIRM</name>
<proteinExistence type="predicted"/>
<evidence type="ECO:0000313" key="1">
    <source>
        <dbReference type="EMBL" id="MBC8537345.1"/>
    </source>
</evidence>
<gene>
    <name evidence="1" type="ORF">H8693_00145</name>
</gene>
<organism evidence="1 2">
    <name type="scientific">Guopingia tenuis</name>
    <dbReference type="NCBI Taxonomy" id="2763656"/>
    <lineage>
        <taxon>Bacteria</taxon>
        <taxon>Bacillati</taxon>
        <taxon>Bacillota</taxon>
        <taxon>Clostridia</taxon>
        <taxon>Christensenellales</taxon>
        <taxon>Christensenellaceae</taxon>
        <taxon>Guopingia</taxon>
    </lineage>
</organism>
<reference evidence="1" key="1">
    <citation type="submission" date="2020-08" db="EMBL/GenBank/DDBJ databases">
        <title>Genome public.</title>
        <authorList>
            <person name="Liu C."/>
            <person name="Sun Q."/>
        </authorList>
    </citation>
    <scope>NUCLEOTIDE SEQUENCE</scope>
    <source>
        <strain evidence="1">NSJ-63</strain>
    </source>
</reference>